<proteinExistence type="predicted"/>
<dbReference type="Pfam" id="PF01844">
    <property type="entry name" value="HNH"/>
    <property type="match status" value="1"/>
</dbReference>
<accession>A0A4Q2E9K7</accession>
<dbReference type="EMBL" id="QJSL01000009">
    <property type="protein sequence ID" value="RXW28962.1"/>
    <property type="molecule type" value="Genomic_DNA"/>
</dbReference>
<evidence type="ECO:0000313" key="2">
    <source>
        <dbReference type="EMBL" id="RXW28962.1"/>
    </source>
</evidence>
<dbReference type="GO" id="GO:0003676">
    <property type="term" value="F:nucleic acid binding"/>
    <property type="evidence" value="ECO:0007669"/>
    <property type="project" value="InterPro"/>
</dbReference>
<dbReference type="Gene3D" id="1.10.30.50">
    <property type="match status" value="1"/>
</dbReference>
<organism evidence="2 3">
    <name type="scientific">Enterobacter cloacae</name>
    <dbReference type="NCBI Taxonomy" id="550"/>
    <lineage>
        <taxon>Bacteria</taxon>
        <taxon>Pseudomonadati</taxon>
        <taxon>Pseudomonadota</taxon>
        <taxon>Gammaproteobacteria</taxon>
        <taxon>Enterobacterales</taxon>
        <taxon>Enterobacteriaceae</taxon>
        <taxon>Enterobacter</taxon>
        <taxon>Enterobacter cloacae complex</taxon>
    </lineage>
</organism>
<evidence type="ECO:0000259" key="1">
    <source>
        <dbReference type="Pfam" id="PF01844"/>
    </source>
</evidence>
<reference evidence="2 3" key="1">
    <citation type="submission" date="2018-06" db="EMBL/GenBank/DDBJ databases">
        <title>Carbapenemase-producing Enterobacteriaceae present in wastewater treatment plant effluent and nearby surface waters in the US.</title>
        <authorList>
            <person name="Mathys D.A."/>
            <person name="Mollenkopf D.F."/>
            <person name="Feicht S.M."/>
            <person name="Adams R.J."/>
            <person name="Albers A.L."/>
            <person name="Grooters S.V."/>
            <person name="Stuever D.M."/>
            <person name="Daniels J.B."/>
            <person name="Wittum T.E."/>
        </authorList>
    </citation>
    <scope>NUCLEOTIDE SEQUENCE [LARGE SCALE GENOMIC DNA]</scope>
    <source>
        <strain evidence="2 3">GEO_4_Eff_A</strain>
    </source>
</reference>
<gene>
    <name evidence="2" type="ORF">DM877_11185</name>
</gene>
<evidence type="ECO:0000313" key="3">
    <source>
        <dbReference type="Proteomes" id="UP000290875"/>
    </source>
</evidence>
<dbReference type="AlphaFoldDB" id="A0A4Q2E9K7"/>
<protein>
    <submittedName>
        <fullName evidence="2">HNH endonuclease</fullName>
    </submittedName>
</protein>
<dbReference type="GO" id="GO:0004519">
    <property type="term" value="F:endonuclease activity"/>
    <property type="evidence" value="ECO:0007669"/>
    <property type="project" value="UniProtKB-KW"/>
</dbReference>
<feature type="domain" description="HNH" evidence="1">
    <location>
        <begin position="49"/>
        <end position="94"/>
    </location>
</feature>
<sequence length="122" mass="13511">MGKLKTLQPRLKAIDTRRIKPVYGENRRVSGSARVGLKRRIYVRDGGHCCMCGRVVDLHDSQLDHRIALQFGGDNEACNLWTLCLECHAGKSSREAATAQPDVEAMKYQVPTGDGQADVIVM</sequence>
<dbReference type="InterPro" id="IPR002711">
    <property type="entry name" value="HNH"/>
</dbReference>
<name>A0A4Q2E9K7_ENTCL</name>
<dbReference type="Proteomes" id="UP000290875">
    <property type="component" value="Unassembled WGS sequence"/>
</dbReference>
<dbReference type="InterPro" id="IPR003615">
    <property type="entry name" value="HNH_nuc"/>
</dbReference>
<keyword evidence="2" id="KW-0378">Hydrolase</keyword>
<dbReference type="RefSeq" id="WP_129324266.1">
    <property type="nucleotide sequence ID" value="NZ_QJSL01000009.1"/>
</dbReference>
<comment type="caution">
    <text evidence="2">The sequence shown here is derived from an EMBL/GenBank/DDBJ whole genome shotgun (WGS) entry which is preliminary data.</text>
</comment>
<keyword evidence="2" id="KW-0255">Endonuclease</keyword>
<dbReference type="CDD" id="cd00085">
    <property type="entry name" value="HNHc"/>
    <property type="match status" value="1"/>
</dbReference>
<keyword evidence="2" id="KW-0540">Nuclease</keyword>
<dbReference type="GO" id="GO:0008270">
    <property type="term" value="F:zinc ion binding"/>
    <property type="evidence" value="ECO:0007669"/>
    <property type="project" value="InterPro"/>
</dbReference>